<dbReference type="InterPro" id="IPR002694">
    <property type="entry name" value="Znf_CHC2"/>
</dbReference>
<keyword evidence="12 13" id="KW-0804">Transcription</keyword>
<evidence type="ECO:0000256" key="2">
    <source>
        <dbReference type="ARBA" id="ARBA00022478"/>
    </source>
</evidence>
<dbReference type="InterPro" id="IPR037068">
    <property type="entry name" value="DNA_primase_core_N_sf"/>
</dbReference>
<organism evidence="16 17">
    <name type="scientific">Cohaesibacter marisflavi</name>
    <dbReference type="NCBI Taxonomy" id="655353"/>
    <lineage>
        <taxon>Bacteria</taxon>
        <taxon>Pseudomonadati</taxon>
        <taxon>Pseudomonadota</taxon>
        <taxon>Alphaproteobacteria</taxon>
        <taxon>Hyphomicrobiales</taxon>
        <taxon>Cohaesibacteraceae</taxon>
    </lineage>
</organism>
<dbReference type="NCBIfam" id="TIGR01391">
    <property type="entry name" value="dnaG"/>
    <property type="match status" value="1"/>
</dbReference>
<dbReference type="SUPFAM" id="SSF57783">
    <property type="entry name" value="Zinc beta-ribbon"/>
    <property type="match status" value="1"/>
</dbReference>
<dbReference type="PANTHER" id="PTHR30313:SF2">
    <property type="entry name" value="DNA PRIMASE"/>
    <property type="match status" value="1"/>
</dbReference>
<dbReference type="FunFam" id="3.90.980.10:FF:000001">
    <property type="entry name" value="DNA primase"/>
    <property type="match status" value="1"/>
</dbReference>
<evidence type="ECO:0000256" key="11">
    <source>
        <dbReference type="ARBA" id="ARBA00023125"/>
    </source>
</evidence>
<dbReference type="InterPro" id="IPR030846">
    <property type="entry name" value="DnaG_bac"/>
</dbReference>
<dbReference type="Gene3D" id="3.90.580.10">
    <property type="entry name" value="Zinc finger, CHC2-type domain"/>
    <property type="match status" value="1"/>
</dbReference>
<feature type="domain" description="Toprim" evidence="15">
    <location>
        <begin position="257"/>
        <end position="339"/>
    </location>
</feature>
<evidence type="ECO:0000259" key="15">
    <source>
        <dbReference type="PROSITE" id="PS50880"/>
    </source>
</evidence>
<dbReference type="RefSeq" id="WP_090072989.1">
    <property type="nucleotide sequence ID" value="NZ_FOVR01000006.1"/>
</dbReference>
<dbReference type="EMBL" id="FOVR01000006">
    <property type="protein sequence ID" value="SFO45790.1"/>
    <property type="molecule type" value="Genomic_DNA"/>
</dbReference>
<evidence type="ECO:0000313" key="16">
    <source>
        <dbReference type="EMBL" id="SFO45790.1"/>
    </source>
</evidence>
<dbReference type="SMART" id="SM00400">
    <property type="entry name" value="ZnF_CHCC"/>
    <property type="match status" value="1"/>
</dbReference>
<comment type="catalytic activity">
    <reaction evidence="13">
        <text>ssDNA + n NTP = ssDNA/pppN(pN)n-1 hybrid + (n-1) diphosphate.</text>
        <dbReference type="EC" id="2.7.7.101"/>
    </reaction>
</comment>
<keyword evidence="3 13" id="KW-0639">Primosome</keyword>
<dbReference type="GO" id="GO:1990077">
    <property type="term" value="C:primosome complex"/>
    <property type="evidence" value="ECO:0007669"/>
    <property type="project" value="UniProtKB-KW"/>
</dbReference>
<dbReference type="HAMAP" id="MF_00974">
    <property type="entry name" value="DNA_primase_DnaG"/>
    <property type="match status" value="1"/>
</dbReference>
<dbReference type="SMART" id="SM00493">
    <property type="entry name" value="TOPRIM"/>
    <property type="match status" value="1"/>
</dbReference>
<dbReference type="SUPFAM" id="SSF56731">
    <property type="entry name" value="DNA primase core"/>
    <property type="match status" value="1"/>
</dbReference>
<dbReference type="EC" id="2.7.7.101" evidence="13"/>
<dbReference type="Pfam" id="PF13155">
    <property type="entry name" value="Toprim_2"/>
    <property type="match status" value="1"/>
</dbReference>
<comment type="function">
    <text evidence="13">RNA polymerase that catalyzes the synthesis of short RNA molecules used as primers for DNA polymerase during DNA replication.</text>
</comment>
<keyword evidence="9" id="KW-0862">Zinc</keyword>
<dbReference type="FunFam" id="3.40.1360.10:FF:000002">
    <property type="entry name" value="DNA primase"/>
    <property type="match status" value="1"/>
</dbReference>
<proteinExistence type="inferred from homology"/>
<evidence type="ECO:0000256" key="6">
    <source>
        <dbReference type="ARBA" id="ARBA00022705"/>
    </source>
</evidence>
<dbReference type="Pfam" id="PF01807">
    <property type="entry name" value="Zn_ribbon_DnaG"/>
    <property type="match status" value="1"/>
</dbReference>
<keyword evidence="5 13" id="KW-0548">Nucleotidyltransferase</keyword>
<dbReference type="GO" id="GO:0005737">
    <property type="term" value="C:cytoplasm"/>
    <property type="evidence" value="ECO:0007669"/>
    <property type="project" value="TreeGrafter"/>
</dbReference>
<reference evidence="16 17" key="1">
    <citation type="submission" date="2016-10" db="EMBL/GenBank/DDBJ databases">
        <authorList>
            <person name="de Groot N.N."/>
        </authorList>
    </citation>
    <scope>NUCLEOTIDE SEQUENCE [LARGE SCALE GENOMIC DNA]</scope>
    <source>
        <strain evidence="16 17">CGMCC 1.9157</strain>
    </source>
</reference>
<evidence type="ECO:0000256" key="14">
    <source>
        <dbReference type="SAM" id="MobiDB-lite"/>
    </source>
</evidence>
<dbReference type="STRING" id="655353.SAMN04488056_106152"/>
<dbReference type="GO" id="GO:0003899">
    <property type="term" value="F:DNA-directed RNA polymerase activity"/>
    <property type="evidence" value="ECO:0007669"/>
    <property type="project" value="UniProtKB-UniRule"/>
</dbReference>
<keyword evidence="4 13" id="KW-0808">Transferase</keyword>
<evidence type="ECO:0000256" key="13">
    <source>
        <dbReference type="HAMAP-Rule" id="MF_00974"/>
    </source>
</evidence>
<comment type="caution">
    <text evidence="13">Lacks conserved residue(s) required for the propagation of feature annotation.</text>
</comment>
<protein>
    <recommendedName>
        <fullName evidence="13">DNA primase</fullName>
        <ecNumber evidence="13">2.7.7.101</ecNumber>
    </recommendedName>
</protein>
<dbReference type="GO" id="GO:0006269">
    <property type="term" value="P:DNA replication, synthesis of primer"/>
    <property type="evidence" value="ECO:0007669"/>
    <property type="project" value="UniProtKB-UniRule"/>
</dbReference>
<dbReference type="Pfam" id="PF08275">
    <property type="entry name" value="DNAG_N"/>
    <property type="match status" value="1"/>
</dbReference>
<evidence type="ECO:0000256" key="9">
    <source>
        <dbReference type="ARBA" id="ARBA00022833"/>
    </source>
</evidence>
<keyword evidence="11 13" id="KW-0238">DNA-binding</keyword>
<evidence type="ECO:0000256" key="7">
    <source>
        <dbReference type="ARBA" id="ARBA00022723"/>
    </source>
</evidence>
<sequence length="670" mass="77234">MKFPQSLLEEIRERIPVSDVVGRKVKLRRQGREYAGLSPFNKEKTPSFFVNDQKQFYHCFSSGKHGDIFKFLMETEGLSFPEAVEMLAGQAGVPLPDPDPQVQKRERERASLYDVMEMATKFFQLQFHSELGREARTYANNRRLTEETMRTFRMGFAPNSRDHLKSYLLEHGVSEQDMLDTGLIIKPDDGRPTYDRFRNRLMIPIEDERGRVVAFGGRILDKDGKPKYLNSPETRLFFKGNMVFNAHRARQAAYEAGSAIVVEGYMDAIALYQAGIRHVVASLGTAFTEQQIARMWRFSNEPYICFDGDRAGRQAAHRSIERILPNLKAGYSFQFVFLPNGQDPDDLVREGGADAFAPVLGQARSLFDVIWERELEAQPADTPERKAALEKRIEDLVRLIKDERVQRQYQMSFKSALSNFFWQQERDRRDQNRNRFFTGGGARAGKGAGPSSALQASGNVSRAPEIGQSTEYEYCLIGLSIHMPYLFEQFAEQVLSVPFQKESLEAFKFVLSHIIFDQKARTYKDIYDQCPDNLRELLDDMHGVEVRDGNGKVIHPWGWRLAGRRRVHQLVYKPSRLFLERLFQSYLNVLEVRETEKDLEREMATLSAGVDEGAFHRIQYLTNELHRRREENLREEQELSELYDQMKSGSERVSLEEVLLQLAAPVDESA</sequence>
<evidence type="ECO:0000256" key="3">
    <source>
        <dbReference type="ARBA" id="ARBA00022515"/>
    </source>
</evidence>
<dbReference type="InterPro" id="IPR036977">
    <property type="entry name" value="DNA_primase_Znf_CHC2"/>
</dbReference>
<evidence type="ECO:0000256" key="1">
    <source>
        <dbReference type="ARBA" id="ARBA00001947"/>
    </source>
</evidence>
<dbReference type="Gene3D" id="3.90.980.10">
    <property type="entry name" value="DNA primase, catalytic core, N-terminal domain"/>
    <property type="match status" value="1"/>
</dbReference>
<evidence type="ECO:0000256" key="10">
    <source>
        <dbReference type="ARBA" id="ARBA00022842"/>
    </source>
</evidence>
<comment type="subunit">
    <text evidence="13">Monomer. Interacts with DnaB.</text>
</comment>
<evidence type="ECO:0000256" key="12">
    <source>
        <dbReference type="ARBA" id="ARBA00023163"/>
    </source>
</evidence>
<keyword evidence="6 13" id="KW-0235">DNA replication</keyword>
<feature type="region of interest" description="Disordered" evidence="14">
    <location>
        <begin position="433"/>
        <end position="460"/>
    </location>
</feature>
<accession>A0A1I5HCJ8</accession>
<dbReference type="GO" id="GO:0000428">
    <property type="term" value="C:DNA-directed RNA polymerase complex"/>
    <property type="evidence" value="ECO:0007669"/>
    <property type="project" value="UniProtKB-KW"/>
</dbReference>
<dbReference type="InterPro" id="IPR034151">
    <property type="entry name" value="TOPRIM_DnaG_bac"/>
</dbReference>
<dbReference type="PANTHER" id="PTHR30313">
    <property type="entry name" value="DNA PRIMASE"/>
    <property type="match status" value="1"/>
</dbReference>
<keyword evidence="10" id="KW-0460">Magnesium</keyword>
<dbReference type="CDD" id="cd03364">
    <property type="entry name" value="TOPRIM_DnaG_primases"/>
    <property type="match status" value="1"/>
</dbReference>
<dbReference type="AlphaFoldDB" id="A0A1I5HCJ8"/>
<keyword evidence="7" id="KW-0479">Metal-binding</keyword>
<evidence type="ECO:0000256" key="5">
    <source>
        <dbReference type="ARBA" id="ARBA00022695"/>
    </source>
</evidence>
<dbReference type="InterPro" id="IPR006171">
    <property type="entry name" value="TOPRIM_dom"/>
</dbReference>
<dbReference type="PROSITE" id="PS50880">
    <property type="entry name" value="TOPRIM"/>
    <property type="match status" value="1"/>
</dbReference>
<feature type="compositionally biased region" description="Gly residues" evidence="14">
    <location>
        <begin position="438"/>
        <end position="448"/>
    </location>
</feature>
<name>A0A1I5HCJ8_9HYPH</name>
<dbReference type="GO" id="GO:0003677">
    <property type="term" value="F:DNA binding"/>
    <property type="evidence" value="ECO:0007669"/>
    <property type="project" value="UniProtKB-KW"/>
</dbReference>
<evidence type="ECO:0000313" key="17">
    <source>
        <dbReference type="Proteomes" id="UP000199236"/>
    </source>
</evidence>
<evidence type="ECO:0000256" key="4">
    <source>
        <dbReference type="ARBA" id="ARBA00022679"/>
    </source>
</evidence>
<comment type="cofactor">
    <cofactor evidence="1">
        <name>Zn(2+)</name>
        <dbReference type="ChEBI" id="CHEBI:29105"/>
    </cofactor>
</comment>
<evidence type="ECO:0000256" key="8">
    <source>
        <dbReference type="ARBA" id="ARBA00022771"/>
    </source>
</evidence>
<dbReference type="GO" id="GO:0008270">
    <property type="term" value="F:zinc ion binding"/>
    <property type="evidence" value="ECO:0007669"/>
    <property type="project" value="UniProtKB-KW"/>
</dbReference>
<keyword evidence="17" id="KW-1185">Reference proteome</keyword>
<dbReference type="Gene3D" id="3.40.1360.10">
    <property type="match status" value="1"/>
</dbReference>
<dbReference type="FunFam" id="3.90.580.10:FF:000001">
    <property type="entry name" value="DNA primase"/>
    <property type="match status" value="1"/>
</dbReference>
<dbReference type="Proteomes" id="UP000199236">
    <property type="component" value="Unassembled WGS sequence"/>
</dbReference>
<dbReference type="InterPro" id="IPR013264">
    <property type="entry name" value="DNAG_N"/>
</dbReference>
<dbReference type="InterPro" id="IPR050219">
    <property type="entry name" value="DnaG_primase"/>
</dbReference>
<dbReference type="InterPro" id="IPR006295">
    <property type="entry name" value="DNA_primase_DnaG"/>
</dbReference>
<dbReference type="OrthoDB" id="9803773at2"/>
<comment type="similarity">
    <text evidence="13">Belongs to the DnaG primase family.</text>
</comment>
<keyword evidence="2 13" id="KW-0240">DNA-directed RNA polymerase</keyword>
<gene>
    <name evidence="13" type="primary">dnaG</name>
    <name evidence="16" type="ORF">SAMN04488056_106152</name>
</gene>
<keyword evidence="8" id="KW-0863">Zinc-finger</keyword>